<reference evidence="1" key="1">
    <citation type="journal article" date="2020" name="Phytopathology">
        <title>Genome Sequence Resources of Colletotrichum truncatum, C. plurivorum, C. musicola, and C. sojae: Four Species Pathogenic to Soybean (Glycine max).</title>
        <authorList>
            <person name="Rogerio F."/>
            <person name="Boufleur T.R."/>
            <person name="Ciampi-Guillardi M."/>
            <person name="Sukno S.A."/>
            <person name="Thon M.R."/>
            <person name="Massola Junior N.S."/>
            <person name="Baroncelli R."/>
        </authorList>
    </citation>
    <scope>NUCLEOTIDE SEQUENCE</scope>
    <source>
        <strain evidence="1">LFN0074</strain>
    </source>
</reference>
<sequence>MAKKKTLKTATEEQHILSASGEALDVRPAVPYTSPSCKIYFKTGQPFTVPRDLIRMNVELDKVCSDSDEIHITDLPDEAGHILVHYLYTGTWQPL</sequence>
<dbReference type="AlphaFoldDB" id="A0A8H6J418"/>
<evidence type="ECO:0000313" key="1">
    <source>
        <dbReference type="EMBL" id="KAF6806094.1"/>
    </source>
</evidence>
<comment type="caution">
    <text evidence="1">The sequence shown here is derived from an EMBL/GenBank/DDBJ whole genome shotgun (WGS) entry which is preliminary data.</text>
</comment>
<name>A0A8H6J418_9PEZI</name>
<accession>A0A8H6J418</accession>
<dbReference type="EMBL" id="WIGM01001043">
    <property type="protein sequence ID" value="KAF6806094.1"/>
    <property type="molecule type" value="Genomic_DNA"/>
</dbReference>
<keyword evidence="2" id="KW-1185">Reference proteome</keyword>
<dbReference type="Proteomes" id="UP000639643">
    <property type="component" value="Unassembled WGS sequence"/>
</dbReference>
<proteinExistence type="predicted"/>
<gene>
    <name evidence="1" type="ORF">CMUS01_14460</name>
</gene>
<organism evidence="1 2">
    <name type="scientific">Colletotrichum musicola</name>
    <dbReference type="NCBI Taxonomy" id="2175873"/>
    <lineage>
        <taxon>Eukaryota</taxon>
        <taxon>Fungi</taxon>
        <taxon>Dikarya</taxon>
        <taxon>Ascomycota</taxon>
        <taxon>Pezizomycotina</taxon>
        <taxon>Sordariomycetes</taxon>
        <taxon>Hypocreomycetidae</taxon>
        <taxon>Glomerellales</taxon>
        <taxon>Glomerellaceae</taxon>
        <taxon>Colletotrichum</taxon>
        <taxon>Colletotrichum orchidearum species complex</taxon>
    </lineage>
</organism>
<protein>
    <submittedName>
        <fullName evidence="1">Uncharacterized protein</fullName>
    </submittedName>
</protein>
<evidence type="ECO:0000313" key="2">
    <source>
        <dbReference type="Proteomes" id="UP000639643"/>
    </source>
</evidence>
<dbReference type="OrthoDB" id="3594103at2759"/>